<evidence type="ECO:0000313" key="3">
    <source>
        <dbReference type="Proteomes" id="UP000249081"/>
    </source>
</evidence>
<reference evidence="2 3" key="2">
    <citation type="submission" date="2018-06" db="EMBL/GenBank/DDBJ databases">
        <title>Metagenomic assembly of (sub)arctic Cyanobacteria and their associated microbiome from non-axenic cultures.</title>
        <authorList>
            <person name="Baurain D."/>
        </authorList>
    </citation>
    <scope>NUCLEOTIDE SEQUENCE [LARGE SCALE GENOMIC DNA]</scope>
    <source>
        <strain evidence="2">ULC041bin1</strain>
    </source>
</reference>
<dbReference type="Proteomes" id="UP000249081">
    <property type="component" value="Unassembled WGS sequence"/>
</dbReference>
<protein>
    <recommendedName>
        <fullName evidence="4">PsbP C-terminal domain-containing protein</fullName>
    </recommendedName>
</protein>
<evidence type="ECO:0000256" key="1">
    <source>
        <dbReference type="SAM" id="SignalP"/>
    </source>
</evidence>
<keyword evidence="1" id="KW-0732">Signal</keyword>
<comment type="caution">
    <text evidence="2">The sequence shown here is derived from an EMBL/GenBank/DDBJ whole genome shotgun (WGS) entry which is preliminary data.</text>
</comment>
<proteinExistence type="predicted"/>
<evidence type="ECO:0008006" key="4">
    <source>
        <dbReference type="Google" id="ProtNLM"/>
    </source>
</evidence>
<reference evidence="3" key="1">
    <citation type="submission" date="2018-04" db="EMBL/GenBank/DDBJ databases">
        <authorList>
            <person name="Cornet L."/>
        </authorList>
    </citation>
    <scope>NUCLEOTIDE SEQUENCE [LARGE SCALE GENOMIC DNA]</scope>
</reference>
<accession>A0A2W4WAA1</accession>
<gene>
    <name evidence="2" type="ORF">DCF17_14055</name>
</gene>
<dbReference type="AlphaFoldDB" id="A0A2W4WAA1"/>
<feature type="chain" id="PRO_5016011453" description="PsbP C-terminal domain-containing protein" evidence="1">
    <location>
        <begin position="21"/>
        <end position="179"/>
    </location>
</feature>
<organism evidence="2 3">
    <name type="scientific">Shackletoniella antarctica</name>
    <dbReference type="NCBI Taxonomy" id="268115"/>
    <lineage>
        <taxon>Bacteria</taxon>
        <taxon>Bacillati</taxon>
        <taxon>Cyanobacteriota</taxon>
        <taxon>Cyanophyceae</taxon>
        <taxon>Oculatellales</taxon>
        <taxon>Oculatellaceae</taxon>
        <taxon>Shackletoniella</taxon>
    </lineage>
</organism>
<name>A0A2W4WAA1_9CYAN</name>
<dbReference type="EMBL" id="QBMN01000097">
    <property type="protein sequence ID" value="PZO38829.1"/>
    <property type="molecule type" value="Genomic_DNA"/>
</dbReference>
<evidence type="ECO:0000313" key="2">
    <source>
        <dbReference type="EMBL" id="PZO38829.1"/>
    </source>
</evidence>
<feature type="signal peptide" evidence="1">
    <location>
        <begin position="1"/>
        <end position="20"/>
    </location>
</feature>
<sequence length="179" mass="20357">MLNRISLALCISLMAIPTLAMRVIAQPAKGESIILRTKETVTSRRFSVDYPNHWMVTQNNDDYVIIYNQPPLDVTITDETPPYMIKTDVTVQPNSLREAILGFGSEPYDIQRIEIVTVNGRPGLRLWEESQGGDFPNSLITYIPINNGEIAYIVSFYSRENHAAEDAIIRMHNTLRVLY</sequence>